<comment type="caution">
    <text evidence="1">The sequence shown here is derived from an EMBL/GenBank/DDBJ whole genome shotgun (WGS) entry which is preliminary data.</text>
</comment>
<sequence length="112" mass="13016">MMEPIIYQIDLWYYKLEEACNIFHAVGQGCNLVPFRRKVVCIIRDACGNSLYCDQLHLFEQTLKWYECRPYFLLNLAELGIKEPTPIQMQAIPILLYGKECFACAQTGSEKT</sequence>
<reference evidence="1 2" key="2">
    <citation type="journal article" date="2022" name="Mol. Ecol. Resour.">
        <title>The genomes of chicory, endive, great burdock and yacon provide insights into Asteraceae paleo-polyploidization history and plant inulin production.</title>
        <authorList>
            <person name="Fan W."/>
            <person name="Wang S."/>
            <person name="Wang H."/>
            <person name="Wang A."/>
            <person name="Jiang F."/>
            <person name="Liu H."/>
            <person name="Zhao H."/>
            <person name="Xu D."/>
            <person name="Zhang Y."/>
        </authorList>
    </citation>
    <scope>NUCLEOTIDE SEQUENCE [LARGE SCALE GENOMIC DNA]</scope>
    <source>
        <strain evidence="2">cv. Yunnan</strain>
        <tissue evidence="1">Leaves</tissue>
    </source>
</reference>
<evidence type="ECO:0000313" key="1">
    <source>
        <dbReference type="EMBL" id="KAI3811331.1"/>
    </source>
</evidence>
<keyword evidence="2" id="KW-1185">Reference proteome</keyword>
<accession>A0ACB9IV11</accession>
<name>A0ACB9IV11_9ASTR</name>
<dbReference type="Proteomes" id="UP001056120">
    <property type="component" value="Linkage Group LG07"/>
</dbReference>
<gene>
    <name evidence="1" type="ORF">L1987_21052</name>
</gene>
<reference evidence="2" key="1">
    <citation type="journal article" date="2022" name="Mol. Ecol. Resour.">
        <title>The genomes of chicory, endive, great burdock and yacon provide insights into Asteraceae palaeo-polyploidization history and plant inulin production.</title>
        <authorList>
            <person name="Fan W."/>
            <person name="Wang S."/>
            <person name="Wang H."/>
            <person name="Wang A."/>
            <person name="Jiang F."/>
            <person name="Liu H."/>
            <person name="Zhao H."/>
            <person name="Xu D."/>
            <person name="Zhang Y."/>
        </authorList>
    </citation>
    <scope>NUCLEOTIDE SEQUENCE [LARGE SCALE GENOMIC DNA]</scope>
    <source>
        <strain evidence="2">cv. Yunnan</strain>
    </source>
</reference>
<organism evidence="1 2">
    <name type="scientific">Smallanthus sonchifolius</name>
    <dbReference type="NCBI Taxonomy" id="185202"/>
    <lineage>
        <taxon>Eukaryota</taxon>
        <taxon>Viridiplantae</taxon>
        <taxon>Streptophyta</taxon>
        <taxon>Embryophyta</taxon>
        <taxon>Tracheophyta</taxon>
        <taxon>Spermatophyta</taxon>
        <taxon>Magnoliopsida</taxon>
        <taxon>eudicotyledons</taxon>
        <taxon>Gunneridae</taxon>
        <taxon>Pentapetalae</taxon>
        <taxon>asterids</taxon>
        <taxon>campanulids</taxon>
        <taxon>Asterales</taxon>
        <taxon>Asteraceae</taxon>
        <taxon>Asteroideae</taxon>
        <taxon>Heliantheae alliance</taxon>
        <taxon>Millerieae</taxon>
        <taxon>Smallanthus</taxon>
    </lineage>
</organism>
<evidence type="ECO:0000313" key="2">
    <source>
        <dbReference type="Proteomes" id="UP001056120"/>
    </source>
</evidence>
<protein>
    <submittedName>
        <fullName evidence="1">Uncharacterized protein</fullName>
    </submittedName>
</protein>
<dbReference type="EMBL" id="CM042024">
    <property type="protein sequence ID" value="KAI3811331.1"/>
    <property type="molecule type" value="Genomic_DNA"/>
</dbReference>
<proteinExistence type="predicted"/>